<dbReference type="Pfam" id="PF07589">
    <property type="entry name" value="PEP-CTERM"/>
    <property type="match status" value="1"/>
</dbReference>
<gene>
    <name evidence="2" type="ORF">ABDJ40_24010</name>
</gene>
<keyword evidence="3" id="KW-1185">Reference proteome</keyword>
<reference evidence="2 3" key="1">
    <citation type="submission" date="2024-05" db="EMBL/GenBank/DDBJ databases">
        <title>Roseateles sp. 2.12 16S ribosomal RNA gene Genome sequencing and assembly.</title>
        <authorList>
            <person name="Woo H."/>
        </authorList>
    </citation>
    <scope>NUCLEOTIDE SEQUENCE [LARGE SCALE GENOMIC DNA]</scope>
    <source>
        <strain evidence="2 3">2.12</strain>
    </source>
</reference>
<sequence length="71" mass="7409">MTLAFSGVDDKGEWLASVETPTFASTCTDSSCWFSREMRGVPEPGSLALLALGPGGLGMALRRRSAVSTTA</sequence>
<evidence type="ECO:0000259" key="1">
    <source>
        <dbReference type="Pfam" id="PF07589"/>
    </source>
</evidence>
<proteinExistence type="predicted"/>
<evidence type="ECO:0000313" key="3">
    <source>
        <dbReference type="Proteomes" id="UP001462640"/>
    </source>
</evidence>
<name>A0ABV0GL71_9BURK</name>
<feature type="domain" description="Ice-binding protein C-terminal" evidence="1">
    <location>
        <begin position="41"/>
        <end position="64"/>
    </location>
</feature>
<protein>
    <submittedName>
        <fullName evidence="2">PEP-CTERM sorting domain-containing protein</fullName>
    </submittedName>
</protein>
<accession>A0ABV0GL71</accession>
<dbReference type="RefSeq" id="WP_347613571.1">
    <property type="nucleotide sequence ID" value="NZ_JBDPZC010000021.1"/>
</dbReference>
<dbReference type="NCBIfam" id="TIGR02595">
    <property type="entry name" value="PEP_CTERM"/>
    <property type="match status" value="1"/>
</dbReference>
<comment type="caution">
    <text evidence="2">The sequence shown here is derived from an EMBL/GenBank/DDBJ whole genome shotgun (WGS) entry which is preliminary data.</text>
</comment>
<organism evidence="2 3">
    <name type="scientific">Roseateles flavus</name>
    <dbReference type="NCBI Taxonomy" id="3149041"/>
    <lineage>
        <taxon>Bacteria</taxon>
        <taxon>Pseudomonadati</taxon>
        <taxon>Pseudomonadota</taxon>
        <taxon>Betaproteobacteria</taxon>
        <taxon>Burkholderiales</taxon>
        <taxon>Sphaerotilaceae</taxon>
        <taxon>Roseateles</taxon>
    </lineage>
</organism>
<dbReference type="Proteomes" id="UP001462640">
    <property type="component" value="Unassembled WGS sequence"/>
</dbReference>
<evidence type="ECO:0000313" key="2">
    <source>
        <dbReference type="EMBL" id="MEO3715851.1"/>
    </source>
</evidence>
<dbReference type="EMBL" id="JBDPZC010000021">
    <property type="protein sequence ID" value="MEO3715851.1"/>
    <property type="molecule type" value="Genomic_DNA"/>
</dbReference>
<dbReference type="InterPro" id="IPR013424">
    <property type="entry name" value="Ice-binding_C"/>
</dbReference>